<proteinExistence type="predicted"/>
<sequence length="94" mass="10575">MLLTLVIPGRNFMACIHAYPTRGLVVPQVLGSICNAALKWDFPFRWIGVDEVGFRADDVDDDIFIVYVLLKFEKPLEVASSGSLFTLAEEKKEK</sequence>
<accession>A0ABR3GC43</accession>
<evidence type="ECO:0000313" key="2">
    <source>
        <dbReference type="Proteomes" id="UP001447188"/>
    </source>
</evidence>
<organism evidence="1 2">
    <name type="scientific">Discina gigas</name>
    <dbReference type="NCBI Taxonomy" id="1032678"/>
    <lineage>
        <taxon>Eukaryota</taxon>
        <taxon>Fungi</taxon>
        <taxon>Dikarya</taxon>
        <taxon>Ascomycota</taxon>
        <taxon>Pezizomycotina</taxon>
        <taxon>Pezizomycetes</taxon>
        <taxon>Pezizales</taxon>
        <taxon>Discinaceae</taxon>
        <taxon>Discina</taxon>
    </lineage>
</organism>
<gene>
    <name evidence="1" type="ORF">Q9L58_007601</name>
</gene>
<comment type="caution">
    <text evidence="1">The sequence shown here is derived from an EMBL/GenBank/DDBJ whole genome shotgun (WGS) entry which is preliminary data.</text>
</comment>
<protein>
    <submittedName>
        <fullName evidence="1">Uncharacterized protein</fullName>
    </submittedName>
</protein>
<dbReference type="Proteomes" id="UP001447188">
    <property type="component" value="Unassembled WGS sequence"/>
</dbReference>
<name>A0ABR3GC43_9PEZI</name>
<reference evidence="1 2" key="1">
    <citation type="submission" date="2024-02" db="EMBL/GenBank/DDBJ databases">
        <title>Discinaceae phylogenomics.</title>
        <authorList>
            <person name="Dirks A.C."/>
            <person name="James T.Y."/>
        </authorList>
    </citation>
    <scope>NUCLEOTIDE SEQUENCE [LARGE SCALE GENOMIC DNA]</scope>
    <source>
        <strain evidence="1 2">ACD0624</strain>
    </source>
</reference>
<keyword evidence="2" id="KW-1185">Reference proteome</keyword>
<evidence type="ECO:0000313" key="1">
    <source>
        <dbReference type="EMBL" id="KAL0633494.1"/>
    </source>
</evidence>
<dbReference type="EMBL" id="JBBBZM010000123">
    <property type="protein sequence ID" value="KAL0633494.1"/>
    <property type="molecule type" value="Genomic_DNA"/>
</dbReference>